<accession>A0A0C9T6K4</accession>
<evidence type="ECO:0000313" key="1">
    <source>
        <dbReference type="EMBL" id="KII83708.1"/>
    </source>
</evidence>
<dbReference type="InterPro" id="IPR059179">
    <property type="entry name" value="MLKL-like_MCAfunc"/>
</dbReference>
<evidence type="ECO:0008006" key="3">
    <source>
        <dbReference type="Google" id="ProtNLM"/>
    </source>
</evidence>
<dbReference type="CDD" id="cd21037">
    <property type="entry name" value="MLKL_NTD"/>
    <property type="match status" value="1"/>
</dbReference>
<evidence type="ECO:0000313" key="2">
    <source>
        <dbReference type="Proteomes" id="UP000053263"/>
    </source>
</evidence>
<sequence length="336" mass="38416">MEGTRRLKRPCLAFKPVNRTDRPVFARRTVLPIGRPRVVLQQSGANSKQDTLFATIQTLKTVKAAADIANVTIVSNVASALLVCVETAKDARTNKEDADELVARIIRLVLPTMNWIHDMNFPKTPTTEALLHDLKDLIPVFVRVSSEMAEITQRHVFFRAILSLADKEKILQQRRALDDRLREFSYNSLVRIQMASAVAESQDYATFQPEDIELLEVEATHKSLDHDEFQYSNIYRARLRADGTSILFLQYQRDIAAMDFLAEVHRYRDAYHPNVVQFRGASSQTSRPRFVVVDDHPYFASAVLAPENPYGLSVRERVRLALRMVVPRYLYAISEK</sequence>
<reference evidence="1 2" key="1">
    <citation type="submission" date="2014-06" db="EMBL/GenBank/DDBJ databases">
        <title>Evolutionary Origins and Diversification of the Mycorrhizal Mutualists.</title>
        <authorList>
            <consortium name="DOE Joint Genome Institute"/>
            <consortium name="Mycorrhizal Genomics Consortium"/>
            <person name="Kohler A."/>
            <person name="Kuo A."/>
            <person name="Nagy L.G."/>
            <person name="Floudas D."/>
            <person name="Copeland A."/>
            <person name="Barry K.W."/>
            <person name="Cichocki N."/>
            <person name="Veneault-Fourrey C."/>
            <person name="LaButti K."/>
            <person name="Lindquist E.A."/>
            <person name="Lipzen A."/>
            <person name="Lundell T."/>
            <person name="Morin E."/>
            <person name="Murat C."/>
            <person name="Riley R."/>
            <person name="Ohm R."/>
            <person name="Sun H."/>
            <person name="Tunlid A."/>
            <person name="Henrissat B."/>
            <person name="Grigoriev I.V."/>
            <person name="Hibbett D.S."/>
            <person name="Martin F."/>
        </authorList>
    </citation>
    <scope>NUCLEOTIDE SEQUENCE [LARGE SCALE GENOMIC DNA]</scope>
    <source>
        <strain evidence="1 2">FD-325 SS-3</strain>
    </source>
</reference>
<dbReference type="Gene3D" id="3.30.200.20">
    <property type="entry name" value="Phosphorylase Kinase, domain 1"/>
    <property type="match status" value="1"/>
</dbReference>
<dbReference type="AlphaFoldDB" id="A0A0C9T6K4"/>
<name>A0A0C9T6K4_PLICR</name>
<proteinExistence type="predicted"/>
<protein>
    <recommendedName>
        <fullName evidence="3">Protein kinase domain-containing protein</fullName>
    </recommendedName>
</protein>
<gene>
    <name evidence="1" type="ORF">PLICRDRAFT_32711</name>
</gene>
<dbReference type="EMBL" id="KN832574">
    <property type="protein sequence ID" value="KII83708.1"/>
    <property type="molecule type" value="Genomic_DNA"/>
</dbReference>
<keyword evidence="2" id="KW-1185">Reference proteome</keyword>
<organism evidence="1 2">
    <name type="scientific">Plicaturopsis crispa FD-325 SS-3</name>
    <dbReference type="NCBI Taxonomy" id="944288"/>
    <lineage>
        <taxon>Eukaryota</taxon>
        <taxon>Fungi</taxon>
        <taxon>Dikarya</taxon>
        <taxon>Basidiomycota</taxon>
        <taxon>Agaricomycotina</taxon>
        <taxon>Agaricomycetes</taxon>
        <taxon>Agaricomycetidae</taxon>
        <taxon>Amylocorticiales</taxon>
        <taxon>Amylocorticiaceae</taxon>
        <taxon>Plicatura</taxon>
        <taxon>Plicaturopsis crispa</taxon>
    </lineage>
</organism>
<dbReference type="HOGENOM" id="CLU_826722_0_0_1"/>
<dbReference type="Proteomes" id="UP000053263">
    <property type="component" value="Unassembled WGS sequence"/>
</dbReference>